<evidence type="ECO:0000313" key="11">
    <source>
        <dbReference type="Proteomes" id="UP001501035"/>
    </source>
</evidence>
<dbReference type="InterPro" id="IPR014223">
    <property type="entry name" value="ABC_CydC/D"/>
</dbReference>
<keyword evidence="5 7" id="KW-1133">Transmembrane helix</keyword>
<dbReference type="PANTHER" id="PTHR43394:SF1">
    <property type="entry name" value="ATP-BINDING CASSETTE SUB-FAMILY B MEMBER 10, MITOCHONDRIAL"/>
    <property type="match status" value="1"/>
</dbReference>
<dbReference type="SMART" id="SM00382">
    <property type="entry name" value="AAA"/>
    <property type="match status" value="1"/>
</dbReference>
<comment type="subcellular location">
    <subcellularLocation>
        <location evidence="1">Cell membrane</location>
        <topology evidence="1">Multi-pass membrane protein</topology>
    </subcellularLocation>
</comment>
<evidence type="ECO:0000313" key="10">
    <source>
        <dbReference type="EMBL" id="GAA3029989.1"/>
    </source>
</evidence>
<dbReference type="PROSITE" id="PS50929">
    <property type="entry name" value="ABC_TM1F"/>
    <property type="match status" value="1"/>
</dbReference>
<dbReference type="RefSeq" id="WP_344716408.1">
    <property type="nucleotide sequence ID" value="NZ_BAAAVS010000017.1"/>
</dbReference>
<dbReference type="NCBIfam" id="TIGR02868">
    <property type="entry name" value="CydC"/>
    <property type="match status" value="1"/>
</dbReference>
<evidence type="ECO:0000259" key="9">
    <source>
        <dbReference type="PROSITE" id="PS50929"/>
    </source>
</evidence>
<reference evidence="11" key="1">
    <citation type="journal article" date="2019" name="Int. J. Syst. Evol. Microbiol.">
        <title>The Global Catalogue of Microorganisms (GCM) 10K type strain sequencing project: providing services to taxonomists for standard genome sequencing and annotation.</title>
        <authorList>
            <consortium name="The Broad Institute Genomics Platform"/>
            <consortium name="The Broad Institute Genome Sequencing Center for Infectious Disease"/>
            <person name="Wu L."/>
            <person name="Ma J."/>
        </authorList>
    </citation>
    <scope>NUCLEOTIDE SEQUENCE [LARGE SCALE GENOMIC DNA]</scope>
    <source>
        <strain evidence="11">JCM 14234</strain>
    </source>
</reference>
<dbReference type="Proteomes" id="UP001501035">
    <property type="component" value="Unassembled WGS sequence"/>
</dbReference>
<gene>
    <name evidence="10" type="primary">cydC</name>
    <name evidence="10" type="ORF">GCM10010528_09340</name>
</gene>
<dbReference type="Gene3D" id="3.40.50.300">
    <property type="entry name" value="P-loop containing nucleotide triphosphate hydrolases"/>
    <property type="match status" value="1"/>
</dbReference>
<feature type="transmembrane region" description="Helical" evidence="7">
    <location>
        <begin position="166"/>
        <end position="188"/>
    </location>
</feature>
<dbReference type="SUPFAM" id="SSF52540">
    <property type="entry name" value="P-loop containing nucleoside triphosphate hydrolases"/>
    <property type="match status" value="1"/>
</dbReference>
<proteinExistence type="predicted"/>
<dbReference type="InterPro" id="IPR003439">
    <property type="entry name" value="ABC_transporter-like_ATP-bd"/>
</dbReference>
<dbReference type="Pfam" id="PF00005">
    <property type="entry name" value="ABC_tran"/>
    <property type="match status" value="1"/>
</dbReference>
<protein>
    <submittedName>
        <fullName evidence="10">Thiol reductant ABC exporter subunit CydC</fullName>
    </submittedName>
</protein>
<evidence type="ECO:0000256" key="1">
    <source>
        <dbReference type="ARBA" id="ARBA00004651"/>
    </source>
</evidence>
<dbReference type="InterPro" id="IPR027417">
    <property type="entry name" value="P-loop_NTPase"/>
</dbReference>
<dbReference type="InterPro" id="IPR003593">
    <property type="entry name" value="AAA+_ATPase"/>
</dbReference>
<dbReference type="InterPro" id="IPR039421">
    <property type="entry name" value="Type_1_exporter"/>
</dbReference>
<dbReference type="PANTHER" id="PTHR43394">
    <property type="entry name" value="ATP-DEPENDENT PERMEASE MDL1, MITOCHONDRIAL"/>
    <property type="match status" value="1"/>
</dbReference>
<dbReference type="Gene3D" id="1.20.1560.10">
    <property type="entry name" value="ABC transporter type 1, transmembrane domain"/>
    <property type="match status" value="1"/>
</dbReference>
<evidence type="ECO:0000256" key="6">
    <source>
        <dbReference type="ARBA" id="ARBA00023136"/>
    </source>
</evidence>
<dbReference type="EMBL" id="BAAAVS010000017">
    <property type="protein sequence ID" value="GAA3029989.1"/>
    <property type="molecule type" value="Genomic_DNA"/>
</dbReference>
<keyword evidence="11" id="KW-1185">Reference proteome</keyword>
<dbReference type="SUPFAM" id="SSF90123">
    <property type="entry name" value="ABC transporter transmembrane region"/>
    <property type="match status" value="1"/>
</dbReference>
<keyword evidence="6 7" id="KW-0472">Membrane</keyword>
<evidence type="ECO:0000256" key="7">
    <source>
        <dbReference type="SAM" id="Phobius"/>
    </source>
</evidence>
<feature type="domain" description="ABC transporter" evidence="8">
    <location>
        <begin position="345"/>
        <end position="566"/>
    </location>
</feature>
<feature type="transmembrane region" description="Helical" evidence="7">
    <location>
        <begin position="58"/>
        <end position="78"/>
    </location>
</feature>
<feature type="transmembrane region" description="Helical" evidence="7">
    <location>
        <begin position="139"/>
        <end position="160"/>
    </location>
</feature>
<sequence>MTAWTRSDPVWRVLGALDIRRRGFALSVAYGVGGSLSALGLAALSAWLITRAWQQPPILSLSVAITAVRALGITRGLFRYLERVASHDVALRAMATAREKVYLALVNGNAATTVSIRRGDLLARTGADIDEIGDAAVRAVLPAAVAAVTGVVAVTIMAFVSPGAAAVLALALLVAGVAAPVLASRGVASVASAAVRGRAEVAESTMLLLDHGAELTVAGRRAEILADVSAAQDRVARATDRGARLQAMAAAVTPLAMGLTVVAACLIGMSLADGGTPSPMRLGVLILLGLSAFDAITPLASAGVAWQHSRAAARRVLDLVGDPAGWVADSAAAADVPRHRGPVVLSAADLAWGWPGGPPLGGPLNRSFGPGDRVAVVGPSGSGKSTLLLTLAGLLEPRSGTVSAHGADAAAVDLAAATLYCAEDAHLFSASLRENLRVGRGDATQDELVDALGAVGLGEWLADLPDGLDTLLDGGTAAVSGGQRRRILLARALLNESPVVLLDEPTEHLDAVDSDELLNAALGGLFAPERTVIVVTHHLPAGLDADVVLSPRAPAASASHTSPTGT</sequence>
<evidence type="ECO:0000256" key="4">
    <source>
        <dbReference type="ARBA" id="ARBA00022840"/>
    </source>
</evidence>
<accession>A0ABP6L1U0</accession>
<feature type="transmembrane region" description="Helical" evidence="7">
    <location>
        <begin position="284"/>
        <end position="306"/>
    </location>
</feature>
<evidence type="ECO:0000256" key="5">
    <source>
        <dbReference type="ARBA" id="ARBA00022989"/>
    </source>
</evidence>
<keyword evidence="2 7" id="KW-0812">Transmembrane</keyword>
<name>A0ABP6L1U0_9ACTN</name>
<evidence type="ECO:0000259" key="8">
    <source>
        <dbReference type="PROSITE" id="PS50893"/>
    </source>
</evidence>
<keyword evidence="3" id="KW-0547">Nucleotide-binding</keyword>
<dbReference type="InterPro" id="IPR036640">
    <property type="entry name" value="ABC1_TM_sf"/>
</dbReference>
<feature type="transmembrane region" description="Helical" evidence="7">
    <location>
        <begin position="24"/>
        <end position="46"/>
    </location>
</feature>
<dbReference type="InterPro" id="IPR011527">
    <property type="entry name" value="ABC1_TM_dom"/>
</dbReference>
<feature type="domain" description="ABC transmembrane type-1" evidence="9">
    <location>
        <begin position="25"/>
        <end position="308"/>
    </location>
</feature>
<evidence type="ECO:0000256" key="3">
    <source>
        <dbReference type="ARBA" id="ARBA00022741"/>
    </source>
</evidence>
<dbReference type="InterPro" id="IPR017871">
    <property type="entry name" value="ABC_transporter-like_CS"/>
</dbReference>
<dbReference type="PROSITE" id="PS00211">
    <property type="entry name" value="ABC_TRANSPORTER_1"/>
    <property type="match status" value="1"/>
</dbReference>
<dbReference type="PROSITE" id="PS50893">
    <property type="entry name" value="ABC_TRANSPORTER_2"/>
    <property type="match status" value="1"/>
</dbReference>
<keyword evidence="4" id="KW-0067">ATP-binding</keyword>
<evidence type="ECO:0000256" key="2">
    <source>
        <dbReference type="ARBA" id="ARBA00022692"/>
    </source>
</evidence>
<organism evidence="10 11">
    <name type="scientific">Gordonia defluvii</name>
    <dbReference type="NCBI Taxonomy" id="283718"/>
    <lineage>
        <taxon>Bacteria</taxon>
        <taxon>Bacillati</taxon>
        <taxon>Actinomycetota</taxon>
        <taxon>Actinomycetes</taxon>
        <taxon>Mycobacteriales</taxon>
        <taxon>Gordoniaceae</taxon>
        <taxon>Gordonia</taxon>
    </lineage>
</organism>
<comment type="caution">
    <text evidence="10">The sequence shown here is derived from an EMBL/GenBank/DDBJ whole genome shotgun (WGS) entry which is preliminary data.</text>
</comment>
<feature type="transmembrane region" description="Helical" evidence="7">
    <location>
        <begin position="247"/>
        <end position="272"/>
    </location>
</feature>